<keyword evidence="1" id="KW-0378">Hydrolase</keyword>
<dbReference type="Gene3D" id="3.40.50.1820">
    <property type="entry name" value="alpha/beta hydrolase"/>
    <property type="match status" value="1"/>
</dbReference>
<protein>
    <submittedName>
        <fullName evidence="1">Alpha/beta hydrolase</fullName>
    </submittedName>
</protein>
<dbReference type="AlphaFoldDB" id="A0A250G107"/>
<gene>
    <name evidence="1" type="ORF">CGC56_02245</name>
</gene>
<evidence type="ECO:0000313" key="2">
    <source>
        <dbReference type="Proteomes" id="UP000243136"/>
    </source>
</evidence>
<sequence>MNPEPIHIYMMPGMAASPKIFEFLEFPSYCQVHLLDWILPLKEESLADYALRLSKNIKHESPVLIGVSFGGIIVQEIAKIRPYRKIIIISSVKTQHELPKKMLLARYTKIHKLLPLSLVDTMEYWKRFSFSGSITKRIELYEKYIGMRSPFYLEWSIDKIVNWRQENPLPRTIHIHGSKDVVFPIKYISNAITIEKGTHIMIINRHKWFNEHWEKLLKYEEID</sequence>
<proteinExistence type="predicted"/>
<dbReference type="RefSeq" id="WP_095916706.1">
    <property type="nucleotide sequence ID" value="NZ_CP022388.1"/>
</dbReference>
<accession>A0A250G107</accession>
<dbReference type="Proteomes" id="UP000243136">
    <property type="component" value="Chromosome"/>
</dbReference>
<dbReference type="GO" id="GO:0016787">
    <property type="term" value="F:hydrolase activity"/>
    <property type="evidence" value="ECO:0007669"/>
    <property type="project" value="UniProtKB-KW"/>
</dbReference>
<reference evidence="2" key="1">
    <citation type="submission" date="2017-06" db="EMBL/GenBank/DDBJ databases">
        <title>Capnocytophaga spp. assemblies.</title>
        <authorList>
            <person name="Gulvik C.A."/>
        </authorList>
    </citation>
    <scope>NUCLEOTIDE SEQUENCE [LARGE SCALE GENOMIC DNA]</scope>
    <source>
        <strain evidence="2">H5594</strain>
    </source>
</reference>
<dbReference type="InterPro" id="IPR029058">
    <property type="entry name" value="AB_hydrolase_fold"/>
</dbReference>
<evidence type="ECO:0000313" key="1">
    <source>
        <dbReference type="EMBL" id="ATA91089.1"/>
    </source>
</evidence>
<dbReference type="EMBL" id="CP022388">
    <property type="protein sequence ID" value="ATA91089.1"/>
    <property type="molecule type" value="Genomic_DNA"/>
</dbReference>
<organism evidence="1 2">
    <name type="scientific">Capnocytophaga canimorsus</name>
    <dbReference type="NCBI Taxonomy" id="28188"/>
    <lineage>
        <taxon>Bacteria</taxon>
        <taxon>Pseudomonadati</taxon>
        <taxon>Bacteroidota</taxon>
        <taxon>Flavobacteriia</taxon>
        <taxon>Flavobacteriales</taxon>
        <taxon>Flavobacteriaceae</taxon>
        <taxon>Capnocytophaga</taxon>
    </lineage>
</organism>
<name>A0A250G107_9FLAO</name>
<dbReference type="SUPFAM" id="SSF53474">
    <property type="entry name" value="alpha/beta-Hydrolases"/>
    <property type="match status" value="1"/>
</dbReference>